<proteinExistence type="predicted"/>
<reference evidence="1 2" key="1">
    <citation type="submission" date="2013-10" db="EMBL/GenBank/DDBJ databases">
        <title>The Genome Sequence of Acinetobacter tjernbergiae CIP107465.</title>
        <authorList>
            <consortium name="The Broad Institute Genomics Platform"/>
            <consortium name="The Broad Institute Genome Sequencing Center for Infectious Disease"/>
            <person name="Cerqueira G."/>
            <person name="Feldgarden M."/>
            <person name="Courvalin P."/>
            <person name="Grillot-Courvalin C."/>
            <person name="Clermont D."/>
            <person name="Rocha E."/>
            <person name="Yoon E.-J."/>
            <person name="Nemec A."/>
            <person name="Young S.K."/>
            <person name="Zeng Q."/>
            <person name="Gargeya S."/>
            <person name="Fitzgerald M."/>
            <person name="Abouelleil A."/>
            <person name="Alvarado L."/>
            <person name="Berlin A.M."/>
            <person name="Chapman S.B."/>
            <person name="Gainer-Dewar J."/>
            <person name="Goldberg J."/>
            <person name="Gnerre S."/>
            <person name="Griggs A."/>
            <person name="Gujja S."/>
            <person name="Hansen M."/>
            <person name="Howarth C."/>
            <person name="Imamovic A."/>
            <person name="Ireland A."/>
            <person name="Larimer J."/>
            <person name="McCowan C."/>
            <person name="Murphy C."/>
            <person name="Pearson M."/>
            <person name="Poon T.W."/>
            <person name="Priest M."/>
            <person name="Roberts A."/>
            <person name="Saif S."/>
            <person name="Shea T."/>
            <person name="Sykes S."/>
            <person name="Wortman J."/>
            <person name="Nusbaum C."/>
            <person name="Birren B."/>
        </authorList>
    </citation>
    <scope>NUCLEOTIDE SEQUENCE [LARGE SCALE GENOMIC DNA]</scope>
    <source>
        <strain evidence="1 2">CIP 107465</strain>
    </source>
</reference>
<dbReference type="PATRIC" id="fig|1120928.5.peg.2363"/>
<dbReference type="Proteomes" id="UP000017404">
    <property type="component" value="Unassembled WGS sequence"/>
</dbReference>
<evidence type="ECO:0000313" key="2">
    <source>
        <dbReference type="Proteomes" id="UP000017404"/>
    </source>
</evidence>
<dbReference type="EMBL" id="AYEV01000024">
    <property type="protein sequence ID" value="ESK54894.1"/>
    <property type="molecule type" value="Genomic_DNA"/>
</dbReference>
<keyword evidence="2" id="KW-1185">Reference proteome</keyword>
<protein>
    <submittedName>
        <fullName evidence="1">Uncharacterized protein</fullName>
    </submittedName>
</protein>
<accession>V2W4H7</accession>
<name>V2W4H7_9GAMM</name>
<organism evidence="1 2">
    <name type="scientific">Acinetobacter tjernbergiae DSM 14971 = CIP 107465</name>
    <dbReference type="NCBI Taxonomy" id="1120928"/>
    <lineage>
        <taxon>Bacteria</taxon>
        <taxon>Pseudomonadati</taxon>
        <taxon>Pseudomonadota</taxon>
        <taxon>Gammaproteobacteria</taxon>
        <taxon>Moraxellales</taxon>
        <taxon>Moraxellaceae</taxon>
        <taxon>Acinetobacter</taxon>
    </lineage>
</organism>
<evidence type="ECO:0000313" key="1">
    <source>
        <dbReference type="EMBL" id="ESK54894.1"/>
    </source>
</evidence>
<dbReference type="AlphaFoldDB" id="V2W4H7"/>
<sequence length="90" mass="10730">MVNGQLQKLNSILFEVIDEDENHIQQKWHNAHGEFIYSTESSDKFELRFVKPNGEIVDYDNLHEFLKVYKPVEFGEIRNDYLNQIVKENT</sequence>
<gene>
    <name evidence="1" type="ORF">F990_02337</name>
</gene>
<dbReference type="RefSeq" id="WP_018679920.1">
    <property type="nucleotide sequence ID" value="NZ_AYEV01000024.1"/>
</dbReference>
<comment type="caution">
    <text evidence="1">The sequence shown here is derived from an EMBL/GenBank/DDBJ whole genome shotgun (WGS) entry which is preliminary data.</text>
</comment>